<comment type="caution">
    <text evidence="1">The sequence shown here is derived from an EMBL/GenBank/DDBJ whole genome shotgun (WGS) entry which is preliminary data.</text>
</comment>
<reference evidence="2" key="1">
    <citation type="journal article" date="2016" name="Nat. Commun.">
        <title>The Gonium pectorale genome demonstrates co-option of cell cycle regulation during the evolution of multicellularity.</title>
        <authorList>
            <person name="Hanschen E.R."/>
            <person name="Marriage T.N."/>
            <person name="Ferris P.J."/>
            <person name="Hamaji T."/>
            <person name="Toyoda A."/>
            <person name="Fujiyama A."/>
            <person name="Neme R."/>
            <person name="Noguchi H."/>
            <person name="Minakuchi Y."/>
            <person name="Suzuki M."/>
            <person name="Kawai-Toyooka H."/>
            <person name="Smith D.R."/>
            <person name="Sparks H."/>
            <person name="Anderson J."/>
            <person name="Bakaric R."/>
            <person name="Luria V."/>
            <person name="Karger A."/>
            <person name="Kirschner M.W."/>
            <person name="Durand P.M."/>
            <person name="Michod R.E."/>
            <person name="Nozaki H."/>
            <person name="Olson B.J."/>
        </authorList>
    </citation>
    <scope>NUCLEOTIDE SEQUENCE [LARGE SCALE GENOMIC DNA]</scope>
    <source>
        <strain evidence="2">NIES-2863</strain>
    </source>
</reference>
<accession>A0A150H0Z0</accession>
<keyword evidence="2" id="KW-1185">Reference proteome</keyword>
<dbReference type="AlphaFoldDB" id="A0A150H0Z0"/>
<dbReference type="EMBL" id="LSYV01000003">
    <property type="protein sequence ID" value="KXZ55735.1"/>
    <property type="molecule type" value="Genomic_DNA"/>
</dbReference>
<proteinExistence type="predicted"/>
<organism evidence="1 2">
    <name type="scientific">Gonium pectorale</name>
    <name type="common">Green alga</name>
    <dbReference type="NCBI Taxonomy" id="33097"/>
    <lineage>
        <taxon>Eukaryota</taxon>
        <taxon>Viridiplantae</taxon>
        <taxon>Chlorophyta</taxon>
        <taxon>core chlorophytes</taxon>
        <taxon>Chlorophyceae</taxon>
        <taxon>CS clade</taxon>
        <taxon>Chlamydomonadales</taxon>
        <taxon>Volvocaceae</taxon>
        <taxon>Gonium</taxon>
    </lineage>
</organism>
<dbReference type="OrthoDB" id="540727at2759"/>
<evidence type="ECO:0000313" key="1">
    <source>
        <dbReference type="EMBL" id="KXZ55735.1"/>
    </source>
</evidence>
<dbReference type="STRING" id="33097.A0A150H0Z0"/>
<dbReference type="Proteomes" id="UP000075714">
    <property type="component" value="Unassembled WGS sequence"/>
</dbReference>
<evidence type="ECO:0000313" key="2">
    <source>
        <dbReference type="Proteomes" id="UP000075714"/>
    </source>
</evidence>
<protein>
    <submittedName>
        <fullName evidence="1">Uncharacterized protein</fullName>
    </submittedName>
</protein>
<gene>
    <name evidence="1" type="ORF">GPECTOR_2g1285</name>
</gene>
<sequence>MASPPLRQRAVTFVDEVQGPPERVRLAPTELFRQMQDTLKTYEDVDAADVELQQLQHARAIAAVQREAHRIAQKLDQTASAEAQLQLIAQTQAEIYLLASEQCFGKPPYRTSG</sequence>
<name>A0A150H0Z0_GONPE</name>